<proteinExistence type="predicted"/>
<dbReference type="EMBL" id="NVWI01000001">
    <property type="protein sequence ID" value="PCJ43442.1"/>
    <property type="molecule type" value="Genomic_DNA"/>
</dbReference>
<name>A0A2A5CI33_9GAMM</name>
<sequence>MKLDNYPTFPFDFEITRSKRKTLSIIIKSGKVEVKSPDFMPEVDVYQFLIQKQAWIKKHLTEQEVKLTQKLVITDGYEVMFFGKPRRIEVIYAGRPKVEVTDDRLLIYTRSNEPQALEKHFSNWLKLQASEYMTTQTIKTARALGVEERLKEVVFRKTKTKWGHCCSDGTIQYNWLTMMAPKPVIDYLIAHESSHLVHMNHSKKFWQTVATVCPDYKDLKDWLKTYGHRFWTE</sequence>
<evidence type="ECO:0000313" key="3">
    <source>
        <dbReference type="Proteomes" id="UP000228987"/>
    </source>
</evidence>
<accession>A0A2A5CI33</accession>
<evidence type="ECO:0000259" key="1">
    <source>
        <dbReference type="Pfam" id="PF01863"/>
    </source>
</evidence>
<gene>
    <name evidence="2" type="ORF">COA71_00785</name>
</gene>
<dbReference type="Proteomes" id="UP000228987">
    <property type="component" value="Unassembled WGS sequence"/>
</dbReference>
<dbReference type="CDD" id="cd07344">
    <property type="entry name" value="M48_yhfN_like"/>
    <property type="match status" value="1"/>
</dbReference>
<dbReference type="AlphaFoldDB" id="A0A2A5CI33"/>
<dbReference type="InterPro" id="IPR002725">
    <property type="entry name" value="YgjP-like_metallopeptidase"/>
</dbReference>
<dbReference type="InterPro" id="IPR053136">
    <property type="entry name" value="UTP_pyrophosphatase-like"/>
</dbReference>
<reference evidence="3" key="1">
    <citation type="submission" date="2017-08" db="EMBL/GenBank/DDBJ databases">
        <title>A dynamic microbial community with high functional redundancy inhabits the cold, oxic subseafloor aquifer.</title>
        <authorList>
            <person name="Tully B.J."/>
            <person name="Wheat C.G."/>
            <person name="Glazer B.T."/>
            <person name="Huber J.A."/>
        </authorList>
    </citation>
    <scope>NUCLEOTIDE SEQUENCE [LARGE SCALE GENOMIC DNA]</scope>
</reference>
<organism evidence="2 3">
    <name type="scientific">SAR86 cluster bacterium</name>
    <dbReference type="NCBI Taxonomy" id="2030880"/>
    <lineage>
        <taxon>Bacteria</taxon>
        <taxon>Pseudomonadati</taxon>
        <taxon>Pseudomonadota</taxon>
        <taxon>Gammaproteobacteria</taxon>
        <taxon>SAR86 cluster</taxon>
    </lineage>
</organism>
<comment type="caution">
    <text evidence="2">The sequence shown here is derived from an EMBL/GenBank/DDBJ whole genome shotgun (WGS) entry which is preliminary data.</text>
</comment>
<dbReference type="Pfam" id="PF01863">
    <property type="entry name" value="YgjP-like"/>
    <property type="match status" value="1"/>
</dbReference>
<dbReference type="Gene3D" id="3.30.2010.10">
    <property type="entry name" value="Metalloproteases ('zincins'), catalytic domain"/>
    <property type="match status" value="1"/>
</dbReference>
<evidence type="ECO:0000313" key="2">
    <source>
        <dbReference type="EMBL" id="PCJ43442.1"/>
    </source>
</evidence>
<dbReference type="PANTHER" id="PTHR30399">
    <property type="entry name" value="UNCHARACTERIZED PROTEIN YGJP"/>
    <property type="match status" value="1"/>
</dbReference>
<feature type="domain" description="YgjP-like metallopeptidase" evidence="1">
    <location>
        <begin position="21"/>
        <end position="225"/>
    </location>
</feature>
<protein>
    <recommendedName>
        <fullName evidence="1">YgjP-like metallopeptidase domain-containing protein</fullName>
    </recommendedName>
</protein>
<dbReference type="PANTHER" id="PTHR30399:SF1">
    <property type="entry name" value="UTP PYROPHOSPHATASE"/>
    <property type="match status" value="1"/>
</dbReference>